<evidence type="ECO:0000313" key="2">
    <source>
        <dbReference type="Proteomes" id="UP001524586"/>
    </source>
</evidence>
<accession>A0ABT1U0Q6</accession>
<dbReference type="RefSeq" id="WP_256613706.1">
    <property type="nucleotide sequence ID" value="NZ_JANIBK010000008.1"/>
</dbReference>
<name>A0ABT1U0Q6_9GAMM</name>
<reference evidence="1 2" key="1">
    <citation type="submission" date="2022-07" db="EMBL/GenBank/DDBJ databases">
        <title>Methylomonas rivi sp. nov., Methylomonas rosea sp. nov., Methylomonas aureus sp. nov. and Methylomonas subterranea sp. nov., four novel methanotrophs isolated from a freshwater creek and the deep terrestrial subsurface.</title>
        <authorList>
            <person name="Abin C."/>
            <person name="Sankaranarayanan K."/>
            <person name="Garner C."/>
            <person name="Sindelar R."/>
            <person name="Kotary K."/>
            <person name="Garner R."/>
            <person name="Barclay S."/>
            <person name="Lawson P."/>
            <person name="Krumholz L."/>
        </authorList>
    </citation>
    <scope>NUCLEOTIDE SEQUENCE [LARGE SCALE GENOMIC DNA]</scope>
    <source>
        <strain evidence="1 2">WSC-6</strain>
    </source>
</reference>
<protein>
    <submittedName>
        <fullName evidence="1">Elongator complex 1 family protein</fullName>
    </submittedName>
</protein>
<gene>
    <name evidence="1" type="ORF">NP596_02865</name>
</gene>
<dbReference type="Proteomes" id="UP001524586">
    <property type="component" value="Unassembled WGS sequence"/>
</dbReference>
<dbReference type="EMBL" id="JANIBK010000008">
    <property type="protein sequence ID" value="MCQ8127387.1"/>
    <property type="molecule type" value="Genomic_DNA"/>
</dbReference>
<organism evidence="1 2">
    <name type="scientific">Methylomonas rivi</name>
    <dbReference type="NCBI Taxonomy" id="2952226"/>
    <lineage>
        <taxon>Bacteria</taxon>
        <taxon>Pseudomonadati</taxon>
        <taxon>Pseudomonadota</taxon>
        <taxon>Gammaproteobacteria</taxon>
        <taxon>Methylococcales</taxon>
        <taxon>Methylococcaceae</taxon>
        <taxon>Methylomonas</taxon>
    </lineage>
</organism>
<keyword evidence="2" id="KW-1185">Reference proteome</keyword>
<sequence>MAESNYLPYHFVNYLRSPGLQAKAGTIPLAQYLCKTKSNGGNDSATSLIGKLRWMKDGGTGSQMNTLVGGVAVDLALKGQGSGETFIAIWDFMCRNKEQLKKLNVEVCGRRERGDSDTKVVLKTGNVYDLYFKGKSDKAAIQAMINDRFFGIDCIGFTGTFLMFTGEWTKYKGATPRQWADWHCSKKINHAKDIKPLDFMIWTGGGHIAIVDWVWSMVDDKTVKVDVCQSSSGEQIGPQCNEFVHLREGSIDGSGRRQYYISHRGSPRMPVDGHVYVMRRNGFFW</sequence>
<evidence type="ECO:0000313" key="1">
    <source>
        <dbReference type="EMBL" id="MCQ8127387.1"/>
    </source>
</evidence>
<comment type="caution">
    <text evidence="1">The sequence shown here is derived from an EMBL/GenBank/DDBJ whole genome shotgun (WGS) entry which is preliminary data.</text>
</comment>
<proteinExistence type="predicted"/>